<feature type="region of interest" description="Disordered" evidence="1">
    <location>
        <begin position="57"/>
        <end position="92"/>
    </location>
</feature>
<feature type="signal peptide" evidence="2">
    <location>
        <begin position="1"/>
        <end position="24"/>
    </location>
</feature>
<comment type="caution">
    <text evidence="3">The sequence shown here is derived from an EMBL/GenBank/DDBJ whole genome shotgun (WGS) entry which is preliminary data.</text>
</comment>
<name>A0AAI9V6D2_9PEZI</name>
<evidence type="ECO:0000313" key="3">
    <source>
        <dbReference type="EMBL" id="KAK1470216.1"/>
    </source>
</evidence>
<dbReference type="AlphaFoldDB" id="A0AAI9V6D2"/>
<gene>
    <name evidence="3" type="ORF">CCUS01_06601</name>
</gene>
<evidence type="ECO:0008006" key="5">
    <source>
        <dbReference type="Google" id="ProtNLM"/>
    </source>
</evidence>
<feature type="chain" id="PRO_5042584322" description="Secreted protein" evidence="2">
    <location>
        <begin position="25"/>
        <end position="92"/>
    </location>
</feature>
<evidence type="ECO:0000256" key="1">
    <source>
        <dbReference type="SAM" id="MobiDB-lite"/>
    </source>
</evidence>
<dbReference type="Proteomes" id="UP001239213">
    <property type="component" value="Unassembled WGS sequence"/>
</dbReference>
<evidence type="ECO:0000313" key="4">
    <source>
        <dbReference type="Proteomes" id="UP001239213"/>
    </source>
</evidence>
<keyword evidence="2" id="KW-0732">Signal</keyword>
<keyword evidence="4" id="KW-1185">Reference proteome</keyword>
<reference evidence="3" key="1">
    <citation type="submission" date="2016-11" db="EMBL/GenBank/DDBJ databases">
        <title>The genome sequence of Colletotrichum cuscutae.</title>
        <authorList>
            <person name="Baroncelli R."/>
        </authorList>
    </citation>
    <scope>NUCLEOTIDE SEQUENCE</scope>
    <source>
        <strain evidence="3">IMI 304802</strain>
    </source>
</reference>
<evidence type="ECO:0000256" key="2">
    <source>
        <dbReference type="SAM" id="SignalP"/>
    </source>
</evidence>
<dbReference type="EMBL" id="MPDP01000246">
    <property type="protein sequence ID" value="KAK1470216.1"/>
    <property type="molecule type" value="Genomic_DNA"/>
</dbReference>
<accession>A0AAI9V6D2</accession>
<organism evidence="3 4">
    <name type="scientific">Colletotrichum cuscutae</name>
    <dbReference type="NCBI Taxonomy" id="1209917"/>
    <lineage>
        <taxon>Eukaryota</taxon>
        <taxon>Fungi</taxon>
        <taxon>Dikarya</taxon>
        <taxon>Ascomycota</taxon>
        <taxon>Pezizomycotina</taxon>
        <taxon>Sordariomycetes</taxon>
        <taxon>Hypocreomycetidae</taxon>
        <taxon>Glomerellales</taxon>
        <taxon>Glomerellaceae</taxon>
        <taxon>Colletotrichum</taxon>
        <taxon>Colletotrichum acutatum species complex</taxon>
    </lineage>
</organism>
<proteinExistence type="predicted"/>
<protein>
    <recommendedName>
        <fullName evidence="5">Secreted protein</fullName>
    </recommendedName>
</protein>
<sequence>MRCHCERCMAMWSAAVLCIGLVVAHDFNGCRWNQRTRPSPVGPDIVGLPGFSASGFGEGAQGGVDSADITDSSGRRRLNGVSSRYRGRSRAC</sequence>